<proteinExistence type="predicted"/>
<dbReference type="EMBL" id="VEVO01000020">
    <property type="protein sequence ID" value="KAF0025092.1"/>
    <property type="molecule type" value="Genomic_DNA"/>
</dbReference>
<keyword evidence="2" id="KW-0812">Transmembrane</keyword>
<keyword evidence="2" id="KW-0472">Membrane</keyword>
<gene>
    <name evidence="3" type="ORF">F2P81_021973</name>
</gene>
<evidence type="ECO:0000313" key="3">
    <source>
        <dbReference type="EMBL" id="KAF0025092.1"/>
    </source>
</evidence>
<name>A0A6A4S0X4_SCOMX</name>
<evidence type="ECO:0000256" key="2">
    <source>
        <dbReference type="SAM" id="Phobius"/>
    </source>
</evidence>
<keyword evidence="2" id="KW-1133">Transmembrane helix</keyword>
<feature type="transmembrane region" description="Helical" evidence="2">
    <location>
        <begin position="157"/>
        <end position="182"/>
    </location>
</feature>
<dbReference type="Proteomes" id="UP000438429">
    <property type="component" value="Unassembled WGS sequence"/>
</dbReference>
<protein>
    <submittedName>
        <fullName evidence="3">Uncharacterized protein</fullName>
    </submittedName>
</protein>
<accession>A0A6A4S0X4</accession>
<feature type="region of interest" description="Disordered" evidence="1">
    <location>
        <begin position="1"/>
        <end position="22"/>
    </location>
</feature>
<dbReference type="AlphaFoldDB" id="A0A6A4S0X4"/>
<evidence type="ECO:0000256" key="1">
    <source>
        <dbReference type="SAM" id="MobiDB-lite"/>
    </source>
</evidence>
<organism evidence="3 4">
    <name type="scientific">Scophthalmus maximus</name>
    <name type="common">Turbot</name>
    <name type="synonym">Psetta maxima</name>
    <dbReference type="NCBI Taxonomy" id="52904"/>
    <lineage>
        <taxon>Eukaryota</taxon>
        <taxon>Metazoa</taxon>
        <taxon>Chordata</taxon>
        <taxon>Craniata</taxon>
        <taxon>Vertebrata</taxon>
        <taxon>Euteleostomi</taxon>
        <taxon>Actinopterygii</taxon>
        <taxon>Neopterygii</taxon>
        <taxon>Teleostei</taxon>
        <taxon>Neoteleostei</taxon>
        <taxon>Acanthomorphata</taxon>
        <taxon>Carangaria</taxon>
        <taxon>Pleuronectiformes</taxon>
        <taxon>Pleuronectoidei</taxon>
        <taxon>Scophthalmidae</taxon>
        <taxon>Scophthalmus</taxon>
    </lineage>
</organism>
<evidence type="ECO:0000313" key="4">
    <source>
        <dbReference type="Proteomes" id="UP000438429"/>
    </source>
</evidence>
<sequence>MKSQRRRCHVDQHSGVNDSSRVIKDKDNETLCDRSFQQQKPYSAVDEKIHHVALHDRAVLHPLLRLCKAKTPGLQSSASTAPLKRKQTPRFANLPENLENCFLSLLSGIALKRVQYYYAYVFWFTSVNQNASEQQNPTGLPEDWVEWFVYRLHQEPWALGGVVVMGVFVLGTLCLVVFALLYGCCCGKAGENQKKKKKKQKKSKQDGVI</sequence>
<comment type="caution">
    <text evidence="3">The sequence shown here is derived from an EMBL/GenBank/DDBJ whole genome shotgun (WGS) entry which is preliminary data.</text>
</comment>
<reference evidence="3 4" key="1">
    <citation type="submission" date="2019-06" db="EMBL/GenBank/DDBJ databases">
        <title>Draft genomes of female and male turbot (Scophthalmus maximus).</title>
        <authorList>
            <person name="Xu H."/>
            <person name="Xu X.-W."/>
            <person name="Shao C."/>
            <person name="Chen S."/>
        </authorList>
    </citation>
    <scope>NUCLEOTIDE SEQUENCE [LARGE SCALE GENOMIC DNA]</scope>
    <source>
        <strain evidence="3">Ysfricsl-2016a</strain>
        <tissue evidence="3">Blood</tissue>
    </source>
</reference>